<comment type="caution">
    <text evidence="3">The sequence shown here is derived from an EMBL/GenBank/DDBJ whole genome shotgun (WGS) entry which is preliminary data.</text>
</comment>
<keyword evidence="4" id="KW-1185">Reference proteome</keyword>
<dbReference type="Proteomes" id="UP001165667">
    <property type="component" value="Unassembled WGS sequence"/>
</dbReference>
<gene>
    <name evidence="3" type="ORF">M8523_07340</name>
</gene>
<evidence type="ECO:0000259" key="2">
    <source>
        <dbReference type="SMART" id="SM00903"/>
    </source>
</evidence>
<sequence>MTMPESPFRAARGSSIEPLAVDDGRSLRDAYALFPTGVAIITAISGGERVGMTVSSFATVSLAPPLVSFSVALSAKALEAWTSVTTFGVSILADTQGDLSTRFARSLADKWSGVAVRQGEAAGLPLIEGACGWLECAVHERQPGGDHVTVLGRVLSAARNREAAGRPLLFFGGAYRLVSAEGGDPLPDAAMWLHGW</sequence>
<dbReference type="InterPro" id="IPR012349">
    <property type="entry name" value="Split_barrel_FMN-bd"/>
</dbReference>
<dbReference type="AlphaFoldDB" id="A0AA42CLX1"/>
<evidence type="ECO:0000256" key="1">
    <source>
        <dbReference type="ARBA" id="ARBA00023002"/>
    </source>
</evidence>
<protein>
    <submittedName>
        <fullName evidence="3">Flavin reductase family protein</fullName>
    </submittedName>
</protein>
<dbReference type="RefSeq" id="WP_282584187.1">
    <property type="nucleotide sequence ID" value="NZ_JAMOIM010000003.1"/>
</dbReference>
<dbReference type="PANTHER" id="PTHR30466:SF1">
    <property type="entry name" value="FMN REDUCTASE (NADH) RUTF"/>
    <property type="match status" value="1"/>
</dbReference>
<name>A0AA42CLX1_9HYPH</name>
<reference evidence="3" key="1">
    <citation type="submission" date="2022-05" db="EMBL/GenBank/DDBJ databases">
        <authorList>
            <person name="Pankratov T."/>
        </authorList>
    </citation>
    <scope>NUCLEOTIDE SEQUENCE</scope>
    <source>
        <strain evidence="3">BP6-180914</strain>
    </source>
</reference>
<organism evidence="3 4">
    <name type="scientific">Lichenifustis flavocetrariae</name>
    <dbReference type="NCBI Taxonomy" id="2949735"/>
    <lineage>
        <taxon>Bacteria</taxon>
        <taxon>Pseudomonadati</taxon>
        <taxon>Pseudomonadota</taxon>
        <taxon>Alphaproteobacteria</taxon>
        <taxon>Hyphomicrobiales</taxon>
        <taxon>Lichenihabitantaceae</taxon>
        <taxon>Lichenifustis</taxon>
    </lineage>
</organism>
<dbReference type="SUPFAM" id="SSF50475">
    <property type="entry name" value="FMN-binding split barrel"/>
    <property type="match status" value="1"/>
</dbReference>
<dbReference type="Gene3D" id="2.30.110.10">
    <property type="entry name" value="Electron Transport, Fmn-binding Protein, Chain A"/>
    <property type="match status" value="1"/>
</dbReference>
<proteinExistence type="predicted"/>
<dbReference type="SMART" id="SM00903">
    <property type="entry name" value="Flavin_Reduct"/>
    <property type="match status" value="1"/>
</dbReference>
<evidence type="ECO:0000313" key="3">
    <source>
        <dbReference type="EMBL" id="MCW6507832.1"/>
    </source>
</evidence>
<dbReference type="EMBL" id="JAMOIM010000003">
    <property type="protein sequence ID" value="MCW6507832.1"/>
    <property type="molecule type" value="Genomic_DNA"/>
</dbReference>
<accession>A0AA42CLX1</accession>
<feature type="domain" description="Flavin reductase like" evidence="2">
    <location>
        <begin position="31"/>
        <end position="177"/>
    </location>
</feature>
<dbReference type="Pfam" id="PF01613">
    <property type="entry name" value="Flavin_Reduct"/>
    <property type="match status" value="1"/>
</dbReference>
<keyword evidence="1" id="KW-0560">Oxidoreductase</keyword>
<dbReference type="PANTHER" id="PTHR30466">
    <property type="entry name" value="FLAVIN REDUCTASE"/>
    <property type="match status" value="1"/>
</dbReference>
<dbReference type="GO" id="GO:0042602">
    <property type="term" value="F:riboflavin reductase (NADPH) activity"/>
    <property type="evidence" value="ECO:0007669"/>
    <property type="project" value="TreeGrafter"/>
</dbReference>
<dbReference type="InterPro" id="IPR050268">
    <property type="entry name" value="NADH-dep_flavin_reductase"/>
</dbReference>
<dbReference type="GO" id="GO:0010181">
    <property type="term" value="F:FMN binding"/>
    <property type="evidence" value="ECO:0007669"/>
    <property type="project" value="InterPro"/>
</dbReference>
<dbReference type="InterPro" id="IPR002563">
    <property type="entry name" value="Flavin_Rdtase-like_dom"/>
</dbReference>
<evidence type="ECO:0000313" key="4">
    <source>
        <dbReference type="Proteomes" id="UP001165667"/>
    </source>
</evidence>